<dbReference type="EMBL" id="JACHYB010000001">
    <property type="protein sequence ID" value="MBB3185911.1"/>
    <property type="molecule type" value="Genomic_DNA"/>
</dbReference>
<reference evidence="1 2" key="1">
    <citation type="submission" date="2020-08" db="EMBL/GenBank/DDBJ databases">
        <title>Genomic Encyclopedia of Type Strains, Phase IV (KMG-IV): sequencing the most valuable type-strain genomes for metagenomic binning, comparative biology and taxonomic classification.</title>
        <authorList>
            <person name="Goeker M."/>
        </authorList>
    </citation>
    <scope>NUCLEOTIDE SEQUENCE [LARGE SCALE GENOMIC DNA]</scope>
    <source>
        <strain evidence="1 2">DSM 27471</strain>
    </source>
</reference>
<proteinExistence type="predicted"/>
<dbReference type="RefSeq" id="WP_183411861.1">
    <property type="nucleotide sequence ID" value="NZ_JACHYB010000001.1"/>
</dbReference>
<accession>A0A7W5DNA9</accession>
<keyword evidence="2" id="KW-1185">Reference proteome</keyword>
<sequence>MNYSLKSDIKIVDSTGEIGKITLIGSNVLEVIQNMYSQLTALSEFNTWKEFQLSKEIDELKNELAQLKLRL</sequence>
<comment type="caution">
    <text evidence="1">The sequence shown here is derived from an EMBL/GenBank/DDBJ whole genome shotgun (WGS) entry which is preliminary data.</text>
</comment>
<dbReference type="Proteomes" id="UP000544222">
    <property type="component" value="Unassembled WGS sequence"/>
</dbReference>
<name>A0A7W5DNA9_9PORP</name>
<organism evidence="1 2">
    <name type="scientific">Microbacter margulisiae</name>
    <dbReference type="NCBI Taxonomy" id="1350067"/>
    <lineage>
        <taxon>Bacteria</taxon>
        <taxon>Pseudomonadati</taxon>
        <taxon>Bacteroidota</taxon>
        <taxon>Bacteroidia</taxon>
        <taxon>Bacteroidales</taxon>
        <taxon>Porphyromonadaceae</taxon>
        <taxon>Microbacter</taxon>
    </lineage>
</organism>
<gene>
    <name evidence="1" type="ORF">FHX64_000074</name>
</gene>
<protein>
    <submittedName>
        <fullName evidence="1">Uncharacterized protein</fullName>
    </submittedName>
</protein>
<evidence type="ECO:0000313" key="1">
    <source>
        <dbReference type="EMBL" id="MBB3185911.1"/>
    </source>
</evidence>
<evidence type="ECO:0000313" key="2">
    <source>
        <dbReference type="Proteomes" id="UP000544222"/>
    </source>
</evidence>
<dbReference type="AlphaFoldDB" id="A0A7W5DNA9"/>